<evidence type="ECO:0000313" key="3">
    <source>
        <dbReference type="Proteomes" id="UP000061382"/>
    </source>
</evidence>
<dbReference type="KEGG" id="rti:DC20_11300"/>
<accession>A0A0P0CVS2</accession>
<dbReference type="NCBIfam" id="TIGR04183">
    <property type="entry name" value="Por_Secre_tail"/>
    <property type="match status" value="1"/>
</dbReference>
<dbReference type="RefSeq" id="WP_062543926.1">
    <property type="nucleotide sequence ID" value="NZ_CP012643.1"/>
</dbReference>
<evidence type="ECO:0000259" key="1">
    <source>
        <dbReference type="Pfam" id="PF18962"/>
    </source>
</evidence>
<dbReference type="OrthoDB" id="9775889at2"/>
<reference evidence="2 3" key="1">
    <citation type="submission" date="2015-08" db="EMBL/GenBank/DDBJ databases">
        <title>Complete genome sequence of Rufibacter tibetensis strain 1351t, a radiation-resistant bacterium from tibet plateau.</title>
        <authorList>
            <person name="Dai J."/>
        </authorList>
    </citation>
    <scope>NUCLEOTIDE SEQUENCE [LARGE SCALE GENOMIC DNA]</scope>
    <source>
        <strain evidence="2 3">1351</strain>
    </source>
</reference>
<dbReference type="InterPro" id="IPR026444">
    <property type="entry name" value="Secre_tail"/>
</dbReference>
<dbReference type="PATRIC" id="fig|512763.3.peg.2484"/>
<protein>
    <recommendedName>
        <fullName evidence="1">Secretion system C-terminal sorting domain-containing protein</fullName>
    </recommendedName>
</protein>
<name>A0A0P0CVS2_9BACT</name>
<feature type="domain" description="Secretion system C-terminal sorting" evidence="1">
    <location>
        <begin position="89"/>
        <end position="163"/>
    </location>
</feature>
<dbReference type="Proteomes" id="UP000061382">
    <property type="component" value="Chromosome"/>
</dbReference>
<dbReference type="SUPFAM" id="SSF110296">
    <property type="entry name" value="Oligoxyloglucan reducing end-specific cellobiohydrolase"/>
    <property type="match status" value="1"/>
</dbReference>
<dbReference type="Pfam" id="PF18962">
    <property type="entry name" value="Por_Secre_tail"/>
    <property type="match status" value="1"/>
</dbReference>
<dbReference type="STRING" id="512763.DC20_11300"/>
<gene>
    <name evidence="2" type="ORF">DC20_11300</name>
</gene>
<sequence>MSKDGTLWTSNWPSRGILVSKDKGATWARDMQNIGTPPFASSLHHFQFAESKHNRIYALQPYDNVVYSKILPLGSDKPSDVLPFTLEAFPNPFQGQLNLRFSVPAPSTVQLQVVDTKGATVYKQAHKASAGVNTLQLKSFLTSSGIYYVSIKTDTYHRTKKIVLLT</sequence>
<proteinExistence type="predicted"/>
<evidence type="ECO:0000313" key="2">
    <source>
        <dbReference type="EMBL" id="ALI99446.1"/>
    </source>
</evidence>
<dbReference type="AlphaFoldDB" id="A0A0P0CVS2"/>
<organism evidence="2 3">
    <name type="scientific">Rufibacter tibetensis</name>
    <dbReference type="NCBI Taxonomy" id="512763"/>
    <lineage>
        <taxon>Bacteria</taxon>
        <taxon>Pseudomonadati</taxon>
        <taxon>Bacteroidota</taxon>
        <taxon>Cytophagia</taxon>
        <taxon>Cytophagales</taxon>
        <taxon>Hymenobacteraceae</taxon>
        <taxon>Rufibacter</taxon>
    </lineage>
</organism>
<keyword evidence="3" id="KW-1185">Reference proteome</keyword>
<dbReference type="EMBL" id="CP012643">
    <property type="protein sequence ID" value="ALI99446.1"/>
    <property type="molecule type" value="Genomic_DNA"/>
</dbReference>